<reference evidence="5 6" key="1">
    <citation type="submission" date="2018-11" db="EMBL/GenBank/DDBJ databases">
        <authorList>
            <person name="Peiro R."/>
            <person name="Begona"/>
            <person name="Cbmso G."/>
            <person name="Lopez M."/>
            <person name="Gonzalez S."/>
            <person name="Sacristan E."/>
            <person name="Castillo E."/>
        </authorList>
    </citation>
    <scope>NUCLEOTIDE SEQUENCE [LARGE SCALE GENOMIC DNA]</scope>
    <source>
        <strain evidence="5">Brev_genome</strain>
    </source>
</reference>
<feature type="domain" description="HipA-like C-terminal" evidence="4">
    <location>
        <begin position="343"/>
        <end position="577"/>
    </location>
</feature>
<evidence type="ECO:0000256" key="2">
    <source>
        <dbReference type="ARBA" id="ARBA00022679"/>
    </source>
</evidence>
<comment type="similarity">
    <text evidence="1">Belongs to the HipA Ser/Thr kinase family.</text>
</comment>
<protein>
    <submittedName>
        <fullName evidence="5">Serine/threonine-protein kinase HipA</fullName>
    </submittedName>
</protein>
<proteinExistence type="inferred from homology"/>
<evidence type="ECO:0000259" key="4">
    <source>
        <dbReference type="Pfam" id="PF07804"/>
    </source>
</evidence>
<dbReference type="GO" id="GO:0005829">
    <property type="term" value="C:cytosol"/>
    <property type="evidence" value="ECO:0007669"/>
    <property type="project" value="TreeGrafter"/>
</dbReference>
<dbReference type="AlphaFoldDB" id="A0A7Z8Y5C8"/>
<dbReference type="Pfam" id="PF07804">
    <property type="entry name" value="HipA_C"/>
    <property type="match status" value="1"/>
</dbReference>
<evidence type="ECO:0000313" key="5">
    <source>
        <dbReference type="EMBL" id="VDC51231.1"/>
    </source>
</evidence>
<sequence length="630" mass="68771">MALHLVGETIDAKRAHQRAQTGELIQLVRGVYVDDQGDIEVTILGHAVRIAHYLYPNAYLSSASAALLAPTPDGRLFISGRRNQRTRLRTLEIIQNEAPKHPSTAIAVIGDDLGELRVDASSPRQRFLEAFRLRSEHASAVTADMRAQMAARLVEEHGTPQAAADAVWVLARENEWYREGEGAERFLLAQPGVAKAPVNKAALDLLVAWHGEPLGRLTHDGFEWRWKPGRRAGPALVRETTPGKLPAFIESLLPEGWLAQVLHERDEREALRRGRRYMSNIVIVEGREELAALPADILTTTLAGYIDTGRFTGRYAGPARGEIEETFEQNLARIFARAETPRLSGVQIKAPMSLMPDGALVPAIDQPFTHILKPAGTAGFETLPVVEWLCLELGRSAGFDVPDAALLEMPDGMSPALVVERFDIRRGPADQRRLAMEDFCSILDLPASAKYDGTIERMARGLRPLSTDPASDLDILFRRAVFAWLIADGDMHLKNLAVLKVAEVDAKAFTSVRFAPLYDAVTTRVFPGLGGDRMALKLNGKDDRLTRQDFLALARTIGVSAGDAETAIADLTARVADRAQGLQLPAFAAEAEAAKTAQEKVIALVGERCKALACGSAWKRDPVSGVIGVE</sequence>
<name>A0A7Z8Y5C8_9CAUL</name>
<organism evidence="5 6">
    <name type="scientific">Brevundimonas mediterranea</name>
    <dbReference type="NCBI Taxonomy" id="74329"/>
    <lineage>
        <taxon>Bacteria</taxon>
        <taxon>Pseudomonadati</taxon>
        <taxon>Pseudomonadota</taxon>
        <taxon>Alphaproteobacteria</taxon>
        <taxon>Caulobacterales</taxon>
        <taxon>Caulobacteraceae</taxon>
        <taxon>Brevundimonas</taxon>
    </lineage>
</organism>
<dbReference type="RefSeq" id="WP_154726559.1">
    <property type="nucleotide sequence ID" value="NZ_UXHF01000062.1"/>
</dbReference>
<evidence type="ECO:0000313" key="6">
    <source>
        <dbReference type="Proteomes" id="UP000289220"/>
    </source>
</evidence>
<dbReference type="GO" id="GO:0004674">
    <property type="term" value="F:protein serine/threonine kinase activity"/>
    <property type="evidence" value="ECO:0007669"/>
    <property type="project" value="TreeGrafter"/>
</dbReference>
<dbReference type="PANTHER" id="PTHR37419:SF1">
    <property type="entry name" value="SERINE_THREONINE-PROTEIN KINASE TOXIN HIPA"/>
    <property type="match status" value="1"/>
</dbReference>
<keyword evidence="3 5" id="KW-0418">Kinase</keyword>
<dbReference type="InterPro" id="IPR012893">
    <property type="entry name" value="HipA-like_C"/>
</dbReference>
<accession>A0A7Z8Y5C8</accession>
<dbReference type="PANTHER" id="PTHR37419">
    <property type="entry name" value="SERINE/THREONINE-PROTEIN KINASE TOXIN HIPA"/>
    <property type="match status" value="1"/>
</dbReference>
<evidence type="ECO:0000256" key="1">
    <source>
        <dbReference type="ARBA" id="ARBA00010164"/>
    </source>
</evidence>
<evidence type="ECO:0000256" key="3">
    <source>
        <dbReference type="ARBA" id="ARBA00022777"/>
    </source>
</evidence>
<dbReference type="EMBL" id="UXHF01000062">
    <property type="protein sequence ID" value="VDC51231.1"/>
    <property type="molecule type" value="Genomic_DNA"/>
</dbReference>
<dbReference type="Proteomes" id="UP000289220">
    <property type="component" value="Unassembled WGS sequence"/>
</dbReference>
<keyword evidence="6" id="KW-1185">Reference proteome</keyword>
<dbReference type="InterPro" id="IPR052028">
    <property type="entry name" value="HipA_Ser/Thr_kinase"/>
</dbReference>
<keyword evidence="2" id="KW-0808">Transferase</keyword>
<comment type="caution">
    <text evidence="5">The sequence shown here is derived from an EMBL/GenBank/DDBJ whole genome shotgun (WGS) entry which is preliminary data.</text>
</comment>
<gene>
    <name evidence="5" type="primary">hipA_2</name>
    <name evidence="5" type="ORF">BREV_BREV_02582</name>
</gene>